<dbReference type="EMBL" id="LJIW01000001">
    <property type="protein sequence ID" value="PNG94384.1"/>
    <property type="molecule type" value="Genomic_DNA"/>
</dbReference>
<protein>
    <recommendedName>
        <fullName evidence="5">HTH lysR-type domain-containing protein</fullName>
    </recommendedName>
</protein>
<dbReference type="Gene3D" id="1.10.10.10">
    <property type="entry name" value="Winged helix-like DNA-binding domain superfamily/Winged helix DNA-binding domain"/>
    <property type="match status" value="1"/>
</dbReference>
<dbReference type="GO" id="GO:0032993">
    <property type="term" value="C:protein-DNA complex"/>
    <property type="evidence" value="ECO:0007669"/>
    <property type="project" value="TreeGrafter"/>
</dbReference>
<dbReference type="GO" id="GO:0003677">
    <property type="term" value="F:DNA binding"/>
    <property type="evidence" value="ECO:0007669"/>
    <property type="project" value="UniProtKB-KW"/>
</dbReference>
<dbReference type="PRINTS" id="PR00039">
    <property type="entry name" value="HTHLYSR"/>
</dbReference>
<dbReference type="CDD" id="cd08414">
    <property type="entry name" value="PBP2_LTTR_aromatics_like"/>
    <property type="match status" value="1"/>
</dbReference>
<dbReference type="InterPro" id="IPR000847">
    <property type="entry name" value="LysR_HTH_N"/>
</dbReference>
<evidence type="ECO:0000259" key="5">
    <source>
        <dbReference type="PROSITE" id="PS50931"/>
    </source>
</evidence>
<keyword evidence="3" id="KW-0238">DNA-binding</keyword>
<keyword evidence="4" id="KW-0804">Transcription</keyword>
<dbReference type="Pfam" id="PF03466">
    <property type="entry name" value="LysR_substrate"/>
    <property type="match status" value="1"/>
</dbReference>
<evidence type="ECO:0000256" key="4">
    <source>
        <dbReference type="ARBA" id="ARBA00023163"/>
    </source>
</evidence>
<evidence type="ECO:0000256" key="1">
    <source>
        <dbReference type="ARBA" id="ARBA00009437"/>
    </source>
</evidence>
<keyword evidence="2" id="KW-0805">Transcription regulation</keyword>
<keyword evidence="7" id="KW-1185">Reference proteome</keyword>
<dbReference type="InterPro" id="IPR005119">
    <property type="entry name" value="LysR_subst-bd"/>
</dbReference>
<gene>
    <name evidence="6" type="ORF">SMF913_10409</name>
</gene>
<feature type="domain" description="HTH lysR-type" evidence="5">
    <location>
        <begin position="1"/>
        <end position="58"/>
    </location>
</feature>
<proteinExistence type="inferred from homology"/>
<dbReference type="PROSITE" id="PS50931">
    <property type="entry name" value="HTH_LYSR"/>
    <property type="match status" value="1"/>
</dbReference>
<dbReference type="FunFam" id="1.10.10.10:FF:000001">
    <property type="entry name" value="LysR family transcriptional regulator"/>
    <property type="match status" value="1"/>
</dbReference>
<reference evidence="6 7" key="1">
    <citation type="submission" date="2015-09" db="EMBL/GenBank/DDBJ databases">
        <title>Genome sequence, genome mining and natural product profiling of a biocontrol bacterium Streptomyces malaysiensis F913.</title>
        <authorList>
            <person name="Xu Y."/>
            <person name="Wei J."/>
            <person name="Xie J."/>
            <person name="Li T."/>
            <person name="Zhou Z."/>
        </authorList>
    </citation>
    <scope>NUCLEOTIDE SEQUENCE [LARGE SCALE GENOMIC DNA]</scope>
    <source>
        <strain evidence="6 7">F913</strain>
    </source>
</reference>
<comment type="caution">
    <text evidence="6">The sequence shown here is derived from an EMBL/GenBank/DDBJ whole genome shotgun (WGS) entry which is preliminary data.</text>
</comment>
<dbReference type="RefSeq" id="WP_180990531.1">
    <property type="nucleotide sequence ID" value="NZ_LJIW01000001.1"/>
</dbReference>
<dbReference type="PANTHER" id="PTHR30346">
    <property type="entry name" value="TRANSCRIPTIONAL DUAL REGULATOR HCAR-RELATED"/>
    <property type="match status" value="1"/>
</dbReference>
<evidence type="ECO:0000256" key="3">
    <source>
        <dbReference type="ARBA" id="ARBA00023125"/>
    </source>
</evidence>
<dbReference type="AlphaFoldDB" id="A0A2J7Z292"/>
<evidence type="ECO:0000313" key="6">
    <source>
        <dbReference type="EMBL" id="PNG94384.1"/>
    </source>
</evidence>
<dbReference type="InterPro" id="IPR036388">
    <property type="entry name" value="WH-like_DNA-bd_sf"/>
</dbReference>
<dbReference type="Proteomes" id="UP000236520">
    <property type="component" value="Unassembled WGS sequence"/>
</dbReference>
<dbReference type="GO" id="GO:0003700">
    <property type="term" value="F:DNA-binding transcription factor activity"/>
    <property type="evidence" value="ECO:0007669"/>
    <property type="project" value="InterPro"/>
</dbReference>
<accession>A0A2J7Z292</accession>
<dbReference type="PANTHER" id="PTHR30346:SF30">
    <property type="entry name" value="SMALL NEUTRAL PROTEASE REGULATORY PROTEIN"/>
    <property type="match status" value="1"/>
</dbReference>
<dbReference type="SUPFAM" id="SSF46785">
    <property type="entry name" value="Winged helix' DNA-binding domain"/>
    <property type="match status" value="1"/>
</dbReference>
<evidence type="ECO:0000313" key="7">
    <source>
        <dbReference type="Proteomes" id="UP000236520"/>
    </source>
</evidence>
<dbReference type="Gene3D" id="3.40.190.10">
    <property type="entry name" value="Periplasmic binding protein-like II"/>
    <property type="match status" value="2"/>
</dbReference>
<name>A0A2J7Z292_STRMQ</name>
<evidence type="ECO:0000256" key="2">
    <source>
        <dbReference type="ARBA" id="ARBA00023015"/>
    </source>
</evidence>
<comment type="similarity">
    <text evidence="1">Belongs to the LysR transcriptional regulatory family.</text>
</comment>
<dbReference type="InterPro" id="IPR036390">
    <property type="entry name" value="WH_DNA-bd_sf"/>
</dbReference>
<sequence length="297" mass="33711">MELRRLEYFLVLARVLHFGRAAEELHISQPGLSQQIKVLERELGTPLIHRSTKAITLTTAGEVLRERGERVLAEARLCVEQVREAAEQPAGVLRVAYTRSGADLDMHEFVERFRMRYPAVRLSLSTAWTSRNLELLEAGEVDVAFVRSTVRHRALESLVVATEELVVAMADNHPLAARERVSSDDVIDLPLVHWPRAQGPGYHDEIRRQIWGDRPQRVVLEQPDAEHILREVAGRAGIAVLDEHRARKLCPPGVRMRRFVDPVPTTTLVMAWQPNAAQAPVDRFIQLCREHLSPRGR</sequence>
<dbReference type="Pfam" id="PF00126">
    <property type="entry name" value="HTH_1"/>
    <property type="match status" value="1"/>
</dbReference>
<organism evidence="6 7">
    <name type="scientific">Streptomyces malaysiensis</name>
    <dbReference type="NCBI Taxonomy" id="92644"/>
    <lineage>
        <taxon>Bacteria</taxon>
        <taxon>Bacillati</taxon>
        <taxon>Actinomycetota</taxon>
        <taxon>Actinomycetes</taxon>
        <taxon>Kitasatosporales</taxon>
        <taxon>Streptomycetaceae</taxon>
        <taxon>Streptomyces</taxon>
        <taxon>Streptomyces violaceusniger group</taxon>
    </lineage>
</organism>
<dbReference type="SUPFAM" id="SSF53850">
    <property type="entry name" value="Periplasmic binding protein-like II"/>
    <property type="match status" value="1"/>
</dbReference>